<keyword evidence="5" id="KW-0547">Nucleotide-binding</keyword>
<dbReference type="AlphaFoldDB" id="A0A285IT82"/>
<feature type="domain" description="Carbohydrate kinase FGGY N-terminal" evidence="11">
    <location>
        <begin position="9"/>
        <end position="255"/>
    </location>
</feature>
<dbReference type="GO" id="GO:0006072">
    <property type="term" value="P:glycerol-3-phosphate metabolic process"/>
    <property type="evidence" value="ECO:0007669"/>
    <property type="project" value="InterPro"/>
</dbReference>
<dbReference type="InterPro" id="IPR000577">
    <property type="entry name" value="Carb_kinase_FGGY"/>
</dbReference>
<sequence>MTSSNNSCYILAIDQGTTSSRAVIYDRQMQPIASAQHELTLHYPQPGWVEQDPEQIWQSVLNCIDQAVSRAGLSIANIAAIAISNQRETTVLWEKDSGKVIANAIVWQDRRTAAFCRQLQQQGAEQTISQKTGLRADPYFSASKIGWLLDNVPDARTKAKAGKLCFGTVDSFILSRLTGGKVHATDASNASRTALYNLNSLAWDPELLQLFNIPANLLPEVKDSAGVFGTSSVDVLGAAIPIMAILGDQQAALLGQACISPGMLKSTYGTGCFAVVNTGDQIIRSNNQLLSTLAWQLNGKATYALEGSIFMAGATVQWLRDKLGIISQASETEALASQSSYQQTELLVPAFTGLGAPYWQPEAKAALFGMTRDTGKVQLATAALCAVAYQSADLLNAMRQDGIQVAQLRVDGGMTNNQWFLQALADLCQQPVQRCNTTDATVFGVGSLAAVSLGYYPDISAISGLWQADQQHKPKISGAEQTKLYQHWQTAVAAVLKQQL</sequence>
<name>A0A285IT82_9GAMM</name>
<keyword evidence="8" id="KW-0067">ATP-binding</keyword>
<dbReference type="PIRSF" id="PIRSF000538">
    <property type="entry name" value="GlpK"/>
    <property type="match status" value="1"/>
</dbReference>
<comment type="similarity">
    <text evidence="2">Belongs to the FGGY kinase family.</text>
</comment>
<keyword evidence="4" id="KW-0808">Transferase</keyword>
<dbReference type="PANTHER" id="PTHR10196:SF78">
    <property type="entry name" value="GLYCEROL KINASE"/>
    <property type="match status" value="1"/>
</dbReference>
<evidence type="ECO:0000259" key="11">
    <source>
        <dbReference type="Pfam" id="PF00370"/>
    </source>
</evidence>
<dbReference type="InterPro" id="IPR018485">
    <property type="entry name" value="FGGY_C"/>
</dbReference>
<gene>
    <name evidence="13" type="ORF">SAMN06297280_1701</name>
</gene>
<evidence type="ECO:0000256" key="9">
    <source>
        <dbReference type="ARBA" id="ARBA00043149"/>
    </source>
</evidence>
<dbReference type="Pfam" id="PF02782">
    <property type="entry name" value="FGGY_C"/>
    <property type="match status" value="1"/>
</dbReference>
<dbReference type="InterPro" id="IPR018484">
    <property type="entry name" value="FGGY_N"/>
</dbReference>
<evidence type="ECO:0000256" key="8">
    <source>
        <dbReference type="ARBA" id="ARBA00022840"/>
    </source>
</evidence>
<evidence type="ECO:0000313" key="14">
    <source>
        <dbReference type="Proteomes" id="UP000219353"/>
    </source>
</evidence>
<evidence type="ECO:0000256" key="1">
    <source>
        <dbReference type="ARBA" id="ARBA00005190"/>
    </source>
</evidence>
<dbReference type="FunFam" id="3.30.420.40:FF:000008">
    <property type="entry name" value="Glycerol kinase"/>
    <property type="match status" value="1"/>
</dbReference>
<dbReference type="Proteomes" id="UP000219353">
    <property type="component" value="Unassembled WGS sequence"/>
</dbReference>
<comment type="catalytic activity">
    <reaction evidence="10">
        <text>glycerol + ATP = sn-glycerol 3-phosphate + ADP + H(+)</text>
        <dbReference type="Rhea" id="RHEA:21644"/>
        <dbReference type="ChEBI" id="CHEBI:15378"/>
        <dbReference type="ChEBI" id="CHEBI:17754"/>
        <dbReference type="ChEBI" id="CHEBI:30616"/>
        <dbReference type="ChEBI" id="CHEBI:57597"/>
        <dbReference type="ChEBI" id="CHEBI:456216"/>
        <dbReference type="EC" id="2.7.1.30"/>
    </reaction>
</comment>
<comment type="pathway">
    <text evidence="1">Polyol metabolism; glycerol degradation via glycerol kinase pathway; sn-glycerol 3-phosphate from glycerol: step 1/1.</text>
</comment>
<dbReference type="PANTHER" id="PTHR10196">
    <property type="entry name" value="SUGAR KINASE"/>
    <property type="match status" value="1"/>
</dbReference>
<dbReference type="GO" id="GO:0004370">
    <property type="term" value="F:glycerol kinase activity"/>
    <property type="evidence" value="ECO:0007669"/>
    <property type="project" value="UniProtKB-EC"/>
</dbReference>
<dbReference type="EMBL" id="OBEB01000003">
    <property type="protein sequence ID" value="SNY50897.1"/>
    <property type="molecule type" value="Genomic_DNA"/>
</dbReference>
<dbReference type="OrthoDB" id="9805576at2"/>
<dbReference type="GO" id="GO:0019563">
    <property type="term" value="P:glycerol catabolic process"/>
    <property type="evidence" value="ECO:0007669"/>
    <property type="project" value="TreeGrafter"/>
</dbReference>
<keyword evidence="14" id="KW-1185">Reference proteome</keyword>
<keyword evidence="6 13" id="KW-0418">Kinase</keyword>
<dbReference type="Gene3D" id="3.30.420.40">
    <property type="match status" value="2"/>
</dbReference>
<evidence type="ECO:0000256" key="5">
    <source>
        <dbReference type="ARBA" id="ARBA00022741"/>
    </source>
</evidence>
<evidence type="ECO:0000256" key="7">
    <source>
        <dbReference type="ARBA" id="ARBA00022798"/>
    </source>
</evidence>
<protein>
    <recommendedName>
        <fullName evidence="3">glycerol kinase</fullName>
        <ecNumber evidence="3">2.7.1.30</ecNumber>
    </recommendedName>
    <alternativeName>
        <fullName evidence="9">ATP:glycerol 3-phosphotransferase</fullName>
    </alternativeName>
</protein>
<keyword evidence="7" id="KW-0319">Glycerol metabolism</keyword>
<dbReference type="GO" id="GO:0005524">
    <property type="term" value="F:ATP binding"/>
    <property type="evidence" value="ECO:0007669"/>
    <property type="project" value="UniProtKB-KW"/>
</dbReference>
<dbReference type="RefSeq" id="WP_097110976.1">
    <property type="nucleotide sequence ID" value="NZ_OBEB01000003.1"/>
</dbReference>
<dbReference type="NCBIfam" id="TIGR01311">
    <property type="entry name" value="glycerol_kin"/>
    <property type="match status" value="1"/>
</dbReference>
<feature type="domain" description="Carbohydrate kinase FGGY C-terminal" evidence="12">
    <location>
        <begin position="265"/>
        <end position="452"/>
    </location>
</feature>
<dbReference type="GO" id="GO:0005829">
    <property type="term" value="C:cytosol"/>
    <property type="evidence" value="ECO:0007669"/>
    <property type="project" value="UniProtKB-ARBA"/>
</dbReference>
<evidence type="ECO:0000256" key="6">
    <source>
        <dbReference type="ARBA" id="ARBA00022777"/>
    </source>
</evidence>
<organism evidence="13 14">
    <name type="scientific">Arsukibacterium tuosuense</name>
    <dbReference type="NCBI Taxonomy" id="1323745"/>
    <lineage>
        <taxon>Bacteria</taxon>
        <taxon>Pseudomonadati</taxon>
        <taxon>Pseudomonadota</taxon>
        <taxon>Gammaproteobacteria</taxon>
        <taxon>Chromatiales</taxon>
        <taxon>Chromatiaceae</taxon>
        <taxon>Arsukibacterium</taxon>
    </lineage>
</organism>
<reference evidence="14" key="1">
    <citation type="submission" date="2017-09" db="EMBL/GenBank/DDBJ databases">
        <authorList>
            <person name="Varghese N."/>
            <person name="Submissions S."/>
        </authorList>
    </citation>
    <scope>NUCLEOTIDE SEQUENCE [LARGE SCALE GENOMIC DNA]</scope>
    <source>
        <strain evidence="14">CGMCC 1.12461</strain>
    </source>
</reference>
<proteinExistence type="inferred from homology"/>
<accession>A0A285IT82</accession>
<dbReference type="InterPro" id="IPR043129">
    <property type="entry name" value="ATPase_NBD"/>
</dbReference>
<dbReference type="NCBIfam" id="NF000756">
    <property type="entry name" value="PRK00047.1"/>
    <property type="match status" value="1"/>
</dbReference>
<evidence type="ECO:0000259" key="12">
    <source>
        <dbReference type="Pfam" id="PF02782"/>
    </source>
</evidence>
<dbReference type="FunFam" id="3.30.420.40:FF:000007">
    <property type="entry name" value="Glycerol kinase"/>
    <property type="match status" value="1"/>
</dbReference>
<evidence type="ECO:0000256" key="4">
    <source>
        <dbReference type="ARBA" id="ARBA00022679"/>
    </source>
</evidence>
<dbReference type="SUPFAM" id="SSF53067">
    <property type="entry name" value="Actin-like ATPase domain"/>
    <property type="match status" value="2"/>
</dbReference>
<dbReference type="Pfam" id="PF00370">
    <property type="entry name" value="FGGY_N"/>
    <property type="match status" value="1"/>
</dbReference>
<evidence type="ECO:0000256" key="3">
    <source>
        <dbReference type="ARBA" id="ARBA00012099"/>
    </source>
</evidence>
<evidence type="ECO:0000256" key="2">
    <source>
        <dbReference type="ARBA" id="ARBA00009156"/>
    </source>
</evidence>
<evidence type="ECO:0000256" key="10">
    <source>
        <dbReference type="ARBA" id="ARBA00052101"/>
    </source>
</evidence>
<dbReference type="InterPro" id="IPR005999">
    <property type="entry name" value="Glycerol_kin"/>
</dbReference>
<evidence type="ECO:0000313" key="13">
    <source>
        <dbReference type="EMBL" id="SNY50897.1"/>
    </source>
</evidence>
<dbReference type="EC" id="2.7.1.30" evidence="3"/>
<dbReference type="CDD" id="cd07786">
    <property type="entry name" value="FGGY_EcGK_like"/>
    <property type="match status" value="1"/>
</dbReference>